<dbReference type="Proteomes" id="UP001230035">
    <property type="component" value="Unassembled WGS sequence"/>
</dbReference>
<protein>
    <submittedName>
        <fullName evidence="1">Uncharacterized protein</fullName>
    </submittedName>
</protein>
<proteinExistence type="predicted"/>
<organism evidence="1 2">
    <name type="scientific">Flavobacterium sedimenticola</name>
    <dbReference type="NCBI Taxonomy" id="3043286"/>
    <lineage>
        <taxon>Bacteria</taxon>
        <taxon>Pseudomonadati</taxon>
        <taxon>Bacteroidota</taxon>
        <taxon>Flavobacteriia</taxon>
        <taxon>Flavobacteriales</taxon>
        <taxon>Flavobacteriaceae</taxon>
        <taxon>Flavobacterium</taxon>
    </lineage>
</organism>
<evidence type="ECO:0000313" key="2">
    <source>
        <dbReference type="Proteomes" id="UP001230035"/>
    </source>
</evidence>
<sequence>MIFQSGHLKVNQILCFLLAAYLLNISVDAPDVLSNKAEDLTFNDQESVIEIVVEKILDFENSIQELDDNDTEQQSPIKKNLQIDYYILQSNIPESLLHNPSFSDPVCLWKSQEVKSLFSENTNPPPEV</sequence>
<reference evidence="1 2" key="1">
    <citation type="submission" date="2023-05" db="EMBL/GenBank/DDBJ databases">
        <title>Flavobacterium sedimenti sp. nov., isolated from the sediment.</title>
        <authorList>
            <person name="Wu N."/>
        </authorList>
    </citation>
    <scope>NUCLEOTIDE SEQUENCE [LARGE SCALE GENOMIC DNA]</scope>
    <source>
        <strain evidence="1 2">YZ-48</strain>
    </source>
</reference>
<comment type="caution">
    <text evidence="1">The sequence shown here is derived from an EMBL/GenBank/DDBJ whole genome shotgun (WGS) entry which is preliminary data.</text>
</comment>
<keyword evidence="2" id="KW-1185">Reference proteome</keyword>
<accession>A0ABT6XM81</accession>
<dbReference type="RefSeq" id="WP_283237884.1">
    <property type="nucleotide sequence ID" value="NZ_JASGBP010000001.1"/>
</dbReference>
<gene>
    <name evidence="1" type="ORF">QHT84_02090</name>
</gene>
<name>A0ABT6XM81_9FLAO</name>
<dbReference type="EMBL" id="JASGBP010000001">
    <property type="protein sequence ID" value="MDI9256199.1"/>
    <property type="molecule type" value="Genomic_DNA"/>
</dbReference>
<evidence type="ECO:0000313" key="1">
    <source>
        <dbReference type="EMBL" id="MDI9256199.1"/>
    </source>
</evidence>